<dbReference type="InterPro" id="IPR036388">
    <property type="entry name" value="WH-like_DNA-bd_sf"/>
</dbReference>
<proteinExistence type="predicted"/>
<dbReference type="EMBL" id="BAAAQK010000005">
    <property type="protein sequence ID" value="GAA1839190.1"/>
    <property type="molecule type" value="Genomic_DNA"/>
</dbReference>
<sequence>MARGIEGAQRAGDVAPVRRVSVVDELVEQMTRRLASGEWAPGAAIPSLRDFAAASGVSTLTVREAIRTLQARGWLETRHGVGTFVATTAQGEQFASFPLEAADVDEYVDFVDAREAIESSIIDFAVRRRTPDDLARLIRVAERMRQARTDHELFVETDGEFHFALADAAHNRILARTMLAIRVPQRNLALDCLSRMLPEHGNLDPSVDDHLEITEAVRSGDVERGRLALRRIADRSRAHILGGGRTA</sequence>
<dbReference type="InterPro" id="IPR008920">
    <property type="entry name" value="TF_FadR/GntR_C"/>
</dbReference>
<dbReference type="InterPro" id="IPR036390">
    <property type="entry name" value="WH_DNA-bd_sf"/>
</dbReference>
<dbReference type="SUPFAM" id="SSF48008">
    <property type="entry name" value="GntR ligand-binding domain-like"/>
    <property type="match status" value="1"/>
</dbReference>
<evidence type="ECO:0000256" key="1">
    <source>
        <dbReference type="ARBA" id="ARBA00023015"/>
    </source>
</evidence>
<evidence type="ECO:0000256" key="2">
    <source>
        <dbReference type="ARBA" id="ARBA00023125"/>
    </source>
</evidence>
<keyword evidence="2" id="KW-0238">DNA-binding</keyword>
<evidence type="ECO:0000259" key="4">
    <source>
        <dbReference type="PROSITE" id="PS50949"/>
    </source>
</evidence>
<dbReference type="Gene3D" id="1.10.10.10">
    <property type="entry name" value="Winged helix-like DNA-binding domain superfamily/Winged helix DNA-binding domain"/>
    <property type="match status" value="1"/>
</dbReference>
<organism evidence="5 6">
    <name type="scientific">Pseudonocardia ailaonensis</name>
    <dbReference type="NCBI Taxonomy" id="367279"/>
    <lineage>
        <taxon>Bacteria</taxon>
        <taxon>Bacillati</taxon>
        <taxon>Actinomycetota</taxon>
        <taxon>Actinomycetes</taxon>
        <taxon>Pseudonocardiales</taxon>
        <taxon>Pseudonocardiaceae</taxon>
        <taxon>Pseudonocardia</taxon>
    </lineage>
</organism>
<dbReference type="SMART" id="SM00895">
    <property type="entry name" value="FCD"/>
    <property type="match status" value="1"/>
</dbReference>
<dbReference type="SMART" id="SM00345">
    <property type="entry name" value="HTH_GNTR"/>
    <property type="match status" value="1"/>
</dbReference>
<feature type="domain" description="HTH gntR-type" evidence="4">
    <location>
        <begin position="20"/>
        <end position="88"/>
    </location>
</feature>
<dbReference type="PANTHER" id="PTHR43537">
    <property type="entry name" value="TRANSCRIPTIONAL REGULATOR, GNTR FAMILY"/>
    <property type="match status" value="1"/>
</dbReference>
<gene>
    <name evidence="5" type="ORF">GCM10009836_17810</name>
</gene>
<name>A0ABN2MVE6_9PSEU</name>
<dbReference type="RefSeq" id="WP_344414414.1">
    <property type="nucleotide sequence ID" value="NZ_BAAAQK010000005.1"/>
</dbReference>
<evidence type="ECO:0000256" key="3">
    <source>
        <dbReference type="ARBA" id="ARBA00023163"/>
    </source>
</evidence>
<dbReference type="PANTHER" id="PTHR43537:SF5">
    <property type="entry name" value="UXU OPERON TRANSCRIPTIONAL REGULATOR"/>
    <property type="match status" value="1"/>
</dbReference>
<dbReference type="Gene3D" id="1.20.120.530">
    <property type="entry name" value="GntR ligand-binding domain-like"/>
    <property type="match status" value="1"/>
</dbReference>
<dbReference type="Pfam" id="PF07729">
    <property type="entry name" value="FCD"/>
    <property type="match status" value="1"/>
</dbReference>
<evidence type="ECO:0000313" key="5">
    <source>
        <dbReference type="EMBL" id="GAA1839190.1"/>
    </source>
</evidence>
<reference evidence="5 6" key="1">
    <citation type="journal article" date="2019" name="Int. J. Syst. Evol. Microbiol.">
        <title>The Global Catalogue of Microorganisms (GCM) 10K type strain sequencing project: providing services to taxonomists for standard genome sequencing and annotation.</title>
        <authorList>
            <consortium name="The Broad Institute Genomics Platform"/>
            <consortium name="The Broad Institute Genome Sequencing Center for Infectious Disease"/>
            <person name="Wu L."/>
            <person name="Ma J."/>
        </authorList>
    </citation>
    <scope>NUCLEOTIDE SEQUENCE [LARGE SCALE GENOMIC DNA]</scope>
    <source>
        <strain evidence="5 6">JCM 16009</strain>
    </source>
</reference>
<evidence type="ECO:0000313" key="6">
    <source>
        <dbReference type="Proteomes" id="UP001500449"/>
    </source>
</evidence>
<dbReference type="Proteomes" id="UP001500449">
    <property type="component" value="Unassembled WGS sequence"/>
</dbReference>
<dbReference type="Pfam" id="PF00392">
    <property type="entry name" value="GntR"/>
    <property type="match status" value="1"/>
</dbReference>
<comment type="caution">
    <text evidence="5">The sequence shown here is derived from an EMBL/GenBank/DDBJ whole genome shotgun (WGS) entry which is preliminary data.</text>
</comment>
<dbReference type="InterPro" id="IPR011711">
    <property type="entry name" value="GntR_C"/>
</dbReference>
<dbReference type="PROSITE" id="PS50949">
    <property type="entry name" value="HTH_GNTR"/>
    <property type="match status" value="1"/>
</dbReference>
<dbReference type="CDD" id="cd07377">
    <property type="entry name" value="WHTH_GntR"/>
    <property type="match status" value="1"/>
</dbReference>
<keyword evidence="1" id="KW-0805">Transcription regulation</keyword>
<accession>A0ABN2MVE6</accession>
<keyword evidence="6" id="KW-1185">Reference proteome</keyword>
<keyword evidence="3" id="KW-0804">Transcription</keyword>
<dbReference type="InterPro" id="IPR000524">
    <property type="entry name" value="Tscrpt_reg_HTH_GntR"/>
</dbReference>
<dbReference type="SUPFAM" id="SSF46785">
    <property type="entry name" value="Winged helix' DNA-binding domain"/>
    <property type="match status" value="1"/>
</dbReference>
<protein>
    <submittedName>
        <fullName evidence="5">FadR/GntR family transcriptional regulator</fullName>
    </submittedName>
</protein>